<gene>
    <name evidence="5" type="ORF">CN311_08415</name>
</gene>
<keyword evidence="3" id="KW-0804">Transcription</keyword>
<evidence type="ECO:0000259" key="4">
    <source>
        <dbReference type="PROSITE" id="PS50043"/>
    </source>
</evidence>
<accession>A0A2A6FHR5</accession>
<dbReference type="GO" id="GO:0006355">
    <property type="term" value="P:regulation of DNA-templated transcription"/>
    <property type="evidence" value="ECO:0007669"/>
    <property type="project" value="InterPro"/>
</dbReference>
<proteinExistence type="predicted"/>
<evidence type="ECO:0000256" key="2">
    <source>
        <dbReference type="ARBA" id="ARBA00023125"/>
    </source>
</evidence>
<dbReference type="InterPro" id="IPR016032">
    <property type="entry name" value="Sig_transdc_resp-reg_C-effctor"/>
</dbReference>
<dbReference type="Proteomes" id="UP000219182">
    <property type="component" value="Unassembled WGS sequence"/>
</dbReference>
<evidence type="ECO:0000313" key="6">
    <source>
        <dbReference type="Proteomes" id="UP000219182"/>
    </source>
</evidence>
<keyword evidence="6" id="KW-1185">Reference proteome</keyword>
<organism evidence="5 6">
    <name type="scientific">Mesorhizobium sanjuanii</name>
    <dbReference type="NCBI Taxonomy" id="2037900"/>
    <lineage>
        <taxon>Bacteria</taxon>
        <taxon>Pseudomonadati</taxon>
        <taxon>Pseudomonadota</taxon>
        <taxon>Alphaproteobacteria</taxon>
        <taxon>Hyphomicrobiales</taxon>
        <taxon>Phyllobacteriaceae</taxon>
        <taxon>Mesorhizobium</taxon>
    </lineage>
</organism>
<dbReference type="InterPro" id="IPR000792">
    <property type="entry name" value="Tscrpt_reg_LuxR_C"/>
</dbReference>
<dbReference type="Pfam" id="PF03472">
    <property type="entry name" value="Autoind_bind"/>
    <property type="match status" value="1"/>
</dbReference>
<evidence type="ECO:0000256" key="1">
    <source>
        <dbReference type="ARBA" id="ARBA00023015"/>
    </source>
</evidence>
<dbReference type="EMBL" id="NWQG01000045">
    <property type="protein sequence ID" value="PDQ21499.1"/>
    <property type="molecule type" value="Genomic_DNA"/>
</dbReference>
<dbReference type="PRINTS" id="PR00038">
    <property type="entry name" value="HTHLUXR"/>
</dbReference>
<dbReference type="Gene3D" id="1.10.10.10">
    <property type="entry name" value="Winged helix-like DNA-binding domain superfamily/Winged helix DNA-binding domain"/>
    <property type="match status" value="1"/>
</dbReference>
<dbReference type="InterPro" id="IPR005143">
    <property type="entry name" value="TF_LuxR_autoind-bd_dom"/>
</dbReference>
<dbReference type="SUPFAM" id="SSF46894">
    <property type="entry name" value="C-terminal effector domain of the bipartite response regulators"/>
    <property type="match status" value="1"/>
</dbReference>
<protein>
    <submittedName>
        <fullName evidence="5">LuxR family transcriptional regulator</fullName>
    </submittedName>
</protein>
<dbReference type="PANTHER" id="PTHR44688:SF16">
    <property type="entry name" value="DNA-BINDING TRANSCRIPTIONAL ACTIVATOR DEVR_DOSR"/>
    <property type="match status" value="1"/>
</dbReference>
<dbReference type="PANTHER" id="PTHR44688">
    <property type="entry name" value="DNA-BINDING TRANSCRIPTIONAL ACTIVATOR DEVR_DOSR"/>
    <property type="match status" value="1"/>
</dbReference>
<keyword evidence="2" id="KW-0238">DNA-binding</keyword>
<evidence type="ECO:0000256" key="3">
    <source>
        <dbReference type="ARBA" id="ARBA00023163"/>
    </source>
</evidence>
<dbReference type="RefSeq" id="WP_097572862.1">
    <property type="nucleotide sequence ID" value="NZ_NWQG01000045.1"/>
</dbReference>
<dbReference type="SMART" id="SM00421">
    <property type="entry name" value="HTH_LUXR"/>
    <property type="match status" value="1"/>
</dbReference>
<dbReference type="SUPFAM" id="SSF75516">
    <property type="entry name" value="Pheromone-binding domain of LuxR-like quorum-sensing transcription factors"/>
    <property type="match status" value="1"/>
</dbReference>
<keyword evidence="1" id="KW-0805">Transcription regulation</keyword>
<dbReference type="AlphaFoldDB" id="A0A2A6FHR5"/>
<dbReference type="InterPro" id="IPR036693">
    <property type="entry name" value="TF_LuxR_autoind-bd_dom_sf"/>
</dbReference>
<reference evidence="5 6" key="1">
    <citation type="submission" date="2017-09" db="EMBL/GenBank/DDBJ databases">
        <title>Mesorhizobum sanjuanii sp. nov. isolated from nodules of Lotus tenuis in saline-alkaline lowlands of Flooding Pampa.</title>
        <authorList>
            <person name="Sannazzaro A.I."/>
            <person name="Torres Tejerizo G.A."/>
            <person name="Fontana F."/>
            <person name="Cumpa Velazquez L.M."/>
            <person name="Hansen L."/>
            <person name="Pistorio M."/>
            <person name="Estrella M.J."/>
        </authorList>
    </citation>
    <scope>NUCLEOTIDE SEQUENCE [LARGE SCALE GENOMIC DNA]</scope>
    <source>
        <strain evidence="5 6">BSA136</strain>
    </source>
</reference>
<dbReference type="InterPro" id="IPR036388">
    <property type="entry name" value="WH-like_DNA-bd_sf"/>
</dbReference>
<dbReference type="Gene3D" id="3.30.450.80">
    <property type="entry name" value="Transcription factor LuxR-like, autoinducer-binding domain"/>
    <property type="match status" value="1"/>
</dbReference>
<dbReference type="Pfam" id="PF00196">
    <property type="entry name" value="GerE"/>
    <property type="match status" value="1"/>
</dbReference>
<dbReference type="GO" id="GO:0003677">
    <property type="term" value="F:DNA binding"/>
    <property type="evidence" value="ECO:0007669"/>
    <property type="project" value="UniProtKB-KW"/>
</dbReference>
<feature type="domain" description="HTH luxR-type" evidence="4">
    <location>
        <begin position="175"/>
        <end position="240"/>
    </location>
</feature>
<dbReference type="PROSITE" id="PS50043">
    <property type="entry name" value="HTH_LUXR_2"/>
    <property type="match status" value="1"/>
</dbReference>
<sequence length="243" mass="26808">MGHFDRTLEFIDDLQHANTAAAVCEKLLGITSEFGLTALMAGTVPQPGTPKGQQKEHVLLCEWPVEWLERYVSRNYVDHDPVVSHMKQLQAPFQWREAAQGIRIDKSSGEVMGDAGEFKLRDGLAFPLITLDGQIVMVSLGGEAVELSGAEFGLVSLVSTYAVGRAMQLHTMANKTIDHIELTPRERECMQWAAVGKSEWEISQILGISEHTSEKHLLNAKSKLGAVNRVQAVAEAIRRGYIS</sequence>
<name>A0A2A6FHR5_9HYPH</name>
<dbReference type="CDD" id="cd06170">
    <property type="entry name" value="LuxR_C_like"/>
    <property type="match status" value="1"/>
</dbReference>
<evidence type="ECO:0000313" key="5">
    <source>
        <dbReference type="EMBL" id="PDQ21499.1"/>
    </source>
</evidence>
<comment type="caution">
    <text evidence="5">The sequence shown here is derived from an EMBL/GenBank/DDBJ whole genome shotgun (WGS) entry which is preliminary data.</text>
</comment>